<keyword evidence="2" id="KW-0732">Signal</keyword>
<feature type="chain" id="PRO_5046612048" description="DUF4124 domain-containing protein" evidence="2">
    <location>
        <begin position="34"/>
        <end position="233"/>
    </location>
</feature>
<dbReference type="Proteomes" id="UP001408594">
    <property type="component" value="Unassembled WGS sequence"/>
</dbReference>
<dbReference type="EMBL" id="BAABRT010000013">
    <property type="protein sequence ID" value="GAA5525328.1"/>
    <property type="molecule type" value="Genomic_DNA"/>
</dbReference>
<organism evidence="4 5">
    <name type="scientific">Microbulbifer aestuariivivens</name>
    <dbReference type="NCBI Taxonomy" id="1908308"/>
    <lineage>
        <taxon>Bacteria</taxon>
        <taxon>Pseudomonadati</taxon>
        <taxon>Pseudomonadota</taxon>
        <taxon>Gammaproteobacteria</taxon>
        <taxon>Cellvibrionales</taxon>
        <taxon>Microbulbiferaceae</taxon>
        <taxon>Microbulbifer</taxon>
    </lineage>
</organism>
<name>A0ABP9WRX5_9GAMM</name>
<dbReference type="InterPro" id="IPR025392">
    <property type="entry name" value="DUF4124"/>
</dbReference>
<keyword evidence="5" id="KW-1185">Reference proteome</keyword>
<protein>
    <recommendedName>
        <fullName evidence="3">DUF4124 domain-containing protein</fullName>
    </recommendedName>
</protein>
<feature type="region of interest" description="Disordered" evidence="1">
    <location>
        <begin position="198"/>
        <end position="233"/>
    </location>
</feature>
<evidence type="ECO:0000259" key="3">
    <source>
        <dbReference type="Pfam" id="PF13511"/>
    </source>
</evidence>
<sequence>MFHEWDFMKKHDGRRGALLFTLMGLLLAGAALAGGDGADEPSSGGSVVYKTVAPDGSVVFSDTPPPDGKAERIVLAPTNIQPVVQSRPMPTRKLSPRDGDNEKPWRLASFAIVSPENGATIPPGQRFVVMQVAIEPPPPRGHRVYAVVDGQPWLGSSTGDRLDISSLERGTHTLQAVLTDADGNVLARSQIINLYVKRPGDQVPDSPAGQATQAPKAPAAPGLPRPKKSGSGN</sequence>
<dbReference type="InterPro" id="IPR013783">
    <property type="entry name" value="Ig-like_fold"/>
</dbReference>
<comment type="caution">
    <text evidence="4">The sequence shown here is derived from an EMBL/GenBank/DDBJ whole genome shotgun (WGS) entry which is preliminary data.</text>
</comment>
<accession>A0ABP9WRX5</accession>
<proteinExistence type="predicted"/>
<evidence type="ECO:0000313" key="4">
    <source>
        <dbReference type="EMBL" id="GAA5525328.1"/>
    </source>
</evidence>
<evidence type="ECO:0000313" key="5">
    <source>
        <dbReference type="Proteomes" id="UP001408594"/>
    </source>
</evidence>
<dbReference type="Gene3D" id="2.60.40.10">
    <property type="entry name" value="Immunoglobulins"/>
    <property type="match status" value="1"/>
</dbReference>
<reference evidence="4 5" key="1">
    <citation type="submission" date="2024-02" db="EMBL/GenBank/DDBJ databases">
        <title>Microbulbifer aestuariivivens NBRC 112533.</title>
        <authorList>
            <person name="Ichikawa N."/>
            <person name="Katano-Makiyama Y."/>
            <person name="Hidaka K."/>
        </authorList>
    </citation>
    <scope>NUCLEOTIDE SEQUENCE [LARGE SCALE GENOMIC DNA]</scope>
    <source>
        <strain evidence="4 5">NBRC 112533</strain>
    </source>
</reference>
<feature type="compositionally biased region" description="Low complexity" evidence="1">
    <location>
        <begin position="207"/>
        <end position="222"/>
    </location>
</feature>
<gene>
    <name evidence="4" type="ORF">Maes01_01894</name>
</gene>
<feature type="signal peptide" evidence="2">
    <location>
        <begin position="1"/>
        <end position="33"/>
    </location>
</feature>
<evidence type="ECO:0000256" key="2">
    <source>
        <dbReference type="SAM" id="SignalP"/>
    </source>
</evidence>
<feature type="domain" description="DUF4124" evidence="3">
    <location>
        <begin position="41"/>
        <end position="78"/>
    </location>
</feature>
<evidence type="ECO:0000256" key="1">
    <source>
        <dbReference type="SAM" id="MobiDB-lite"/>
    </source>
</evidence>
<dbReference type="Pfam" id="PF13511">
    <property type="entry name" value="DUF4124"/>
    <property type="match status" value="1"/>
</dbReference>